<keyword evidence="3" id="KW-1185">Reference proteome</keyword>
<dbReference type="RefSeq" id="WP_289474693.1">
    <property type="nucleotide sequence ID" value="NZ_JAUCMN010000010.1"/>
</dbReference>
<proteinExistence type="predicted"/>
<dbReference type="EMBL" id="JAUCMN010000010">
    <property type="protein sequence ID" value="MDM7892746.1"/>
    <property type="molecule type" value="Genomic_DNA"/>
</dbReference>
<feature type="domain" description="Spore protein YkvP/CgeB glycosyl transferase-like" evidence="1">
    <location>
        <begin position="212"/>
        <end position="321"/>
    </location>
</feature>
<evidence type="ECO:0000313" key="2">
    <source>
        <dbReference type="EMBL" id="MDM7892746.1"/>
    </source>
</evidence>
<comment type="caution">
    <text evidence="2">The sequence shown here is derived from an EMBL/GenBank/DDBJ whole genome shotgun (WGS) entry which is preliminary data.</text>
</comment>
<organism evidence="2 3">
    <name type="scientific">Curtobacterium caseinilyticum</name>
    <dbReference type="NCBI Taxonomy" id="3055137"/>
    <lineage>
        <taxon>Bacteria</taxon>
        <taxon>Bacillati</taxon>
        <taxon>Actinomycetota</taxon>
        <taxon>Actinomycetes</taxon>
        <taxon>Micrococcales</taxon>
        <taxon>Microbacteriaceae</taxon>
        <taxon>Curtobacterium</taxon>
    </lineage>
</organism>
<protein>
    <submittedName>
        <fullName evidence="2">Glycosyltransferase</fullName>
    </submittedName>
</protein>
<dbReference type="Proteomes" id="UP001236404">
    <property type="component" value="Unassembled WGS sequence"/>
</dbReference>
<name>A0ABT7TT11_9MICO</name>
<reference evidence="2 3" key="1">
    <citation type="submission" date="2023-06" db="EMBL/GenBank/DDBJ databases">
        <authorList>
            <person name="Feng G."/>
            <person name="Li J."/>
            <person name="Zhu H."/>
        </authorList>
    </citation>
    <scope>NUCLEOTIDE SEQUENCE [LARGE SCALE GENOMIC DNA]</scope>
    <source>
        <strain evidence="2 3">RHCKG28</strain>
    </source>
</reference>
<dbReference type="Pfam" id="PF13524">
    <property type="entry name" value="Glyco_trans_1_2"/>
    <property type="match status" value="1"/>
</dbReference>
<evidence type="ECO:0000259" key="1">
    <source>
        <dbReference type="Pfam" id="PF13524"/>
    </source>
</evidence>
<sequence length="429" mass="46083">MPQHSIPNDPTPSPLAAEYAALARGDHAAGPRGTVRFAVSTDDPAEGKGDLFVALGLARALRAEGWGVATWPITRWAEEVPADTAVLVSMIESFVPGLVPAGTAIVAWVRNWTAAWASAPYLDEFDAVWTSSRAARDAVGAAYDGPVEVVPIAVDAELFTTGDETTRTDRTVTTVNFWGARRAVQDVLLEVAPPEPIVWFAANVEHVEASDGVELRPAVSFFALPEVYRAAAFVVDDVIAPAAEYGTLNSRLYESLACGALPVTDCATGLEELGLGEVPVFSDAASLEQALAMPAEERTALVERLRAVVLDRHTYAVRAAAVGPSLDRAIAQAARRDGDRSALLRWATLLREELRTTAAERDVHRSGVEEINQRLIVSEEAVAVIDDARKAAEAERDAVALRYDTLTRSAEFRVLDRLGGVARAVRRRG</sequence>
<evidence type="ECO:0000313" key="3">
    <source>
        <dbReference type="Proteomes" id="UP001236404"/>
    </source>
</evidence>
<gene>
    <name evidence="2" type="ORF">QUG93_13705</name>
</gene>
<dbReference type="InterPro" id="IPR055259">
    <property type="entry name" value="YkvP/CgeB_Glyco_trans-like"/>
</dbReference>
<accession>A0ABT7TT11</accession>
<dbReference type="SUPFAM" id="SSF53756">
    <property type="entry name" value="UDP-Glycosyltransferase/glycogen phosphorylase"/>
    <property type="match status" value="1"/>
</dbReference>